<evidence type="ECO:0000313" key="1">
    <source>
        <dbReference type="Proteomes" id="UP000000437"/>
    </source>
</evidence>
<dbReference type="Proteomes" id="UP000000437">
    <property type="component" value="Chromosome 20"/>
</dbReference>
<dbReference type="RefSeq" id="XP_073789900.1">
    <property type="nucleotide sequence ID" value="XM_073933799.1"/>
</dbReference>
<proteinExistence type="predicted"/>
<reference evidence="2" key="1">
    <citation type="submission" date="2025-08" db="UniProtKB">
        <authorList>
            <consortium name="RefSeq"/>
        </authorList>
    </citation>
    <scope>IDENTIFICATION</scope>
    <source>
        <strain evidence="2">Tuebingen</strain>
        <tissue evidence="2">Fibroblasts and whole tissue</tissue>
    </source>
</reference>
<evidence type="ECO:0000313" key="2">
    <source>
        <dbReference type="RefSeq" id="XP_073789900.1"/>
    </source>
</evidence>
<keyword evidence="1" id="KW-1185">Reference proteome</keyword>
<name>A0AC58I6N5_DANRE</name>
<organism evidence="1 2">
    <name type="scientific">Danio rerio</name>
    <name type="common">Zebrafish</name>
    <name type="synonym">Brachydanio rerio</name>
    <dbReference type="NCBI Taxonomy" id="7955"/>
    <lineage>
        <taxon>Eukaryota</taxon>
        <taxon>Metazoa</taxon>
        <taxon>Chordata</taxon>
        <taxon>Craniata</taxon>
        <taxon>Vertebrata</taxon>
        <taxon>Euteleostomi</taxon>
        <taxon>Actinopterygii</taxon>
        <taxon>Neopterygii</taxon>
        <taxon>Teleostei</taxon>
        <taxon>Ostariophysi</taxon>
        <taxon>Cypriniformes</taxon>
        <taxon>Danionidae</taxon>
        <taxon>Danioninae</taxon>
        <taxon>Danio</taxon>
    </lineage>
</organism>
<accession>A0AC58I6N5</accession>
<gene>
    <name evidence="2" type="primary">thbd</name>
</gene>
<protein>
    <submittedName>
        <fullName evidence="2">Thrombomodulin</fullName>
    </submittedName>
</protein>
<sequence length="515" mass="57412">MRELVMALAFALLGVHANKYIGDCVDGKCFVVQTDTANFDAAQKVCEERTGHLMTIRTAKLADVLSRLLLKGESGNFWIGLRYVGNECSDRLKGYKWITGDDTSHFSNWKRESDCAPSCVSVSQNDHKWTERPCSDRIDGYVCEYNNLNHCPPLSTDEKVHYSTAFGFTSNELLREIPELTNATRLDLRTKHICFDSEWLHAPWNCEVFDGGCDYTCVRNGQSYACICQPGFKLDTNGISCSQQQDDDPCAHAGCEHECARDSGAFACTCRPGFTLSADGKSCKENCKPGYINENGGCVDVDECATGPCEHDCANTEGSYQCVCFDGYKPAAKDMHKCKMHCPDMRCKAECDPNNDYQCDCPDGFLFDEDDRYCVDVDECISTNDCDQNCTNTPGSFECFCHEGYVLLDNGVCEDLEGSGSSTPFDLFIPTSRPPTDRPLSISAGSLLGVMVCVVVCVLLLVCLAHCILRRLSKTNHYDTHKVHDEIYDFQQVITENDSTQQSLPNTNRYLKRDI</sequence>